<dbReference type="Pfam" id="PF01670">
    <property type="entry name" value="Glyco_hydro_12"/>
    <property type="match status" value="1"/>
</dbReference>
<dbReference type="PANTHER" id="PTHR34002:SF9">
    <property type="entry name" value="XYLOGLUCAN-SPECIFIC ENDO-BETA-1,4-GLUCANASE A"/>
    <property type="match status" value="1"/>
</dbReference>
<feature type="chain" id="PRO_5034369099" evidence="3">
    <location>
        <begin position="20"/>
        <end position="289"/>
    </location>
</feature>
<dbReference type="InterPro" id="IPR013319">
    <property type="entry name" value="GH11/12"/>
</dbReference>
<protein>
    <submittedName>
        <fullName evidence="4">Uncharacterized protein</fullName>
    </submittedName>
</protein>
<evidence type="ECO:0000256" key="1">
    <source>
        <dbReference type="ARBA" id="ARBA00005519"/>
    </source>
</evidence>
<evidence type="ECO:0000313" key="5">
    <source>
        <dbReference type="Proteomes" id="UP000663843"/>
    </source>
</evidence>
<dbReference type="InterPro" id="IPR002594">
    <property type="entry name" value="GH12"/>
</dbReference>
<dbReference type="EMBL" id="CAJMWT010001648">
    <property type="protein sequence ID" value="CAE6413056.1"/>
    <property type="molecule type" value="Genomic_DNA"/>
</dbReference>
<keyword evidence="2" id="KW-0326">Glycosidase</keyword>
<keyword evidence="2" id="KW-0378">Hydrolase</keyword>
<evidence type="ECO:0000256" key="2">
    <source>
        <dbReference type="RuleBase" id="RU361163"/>
    </source>
</evidence>
<feature type="signal peptide" evidence="3">
    <location>
        <begin position="1"/>
        <end position="19"/>
    </location>
</feature>
<dbReference type="AlphaFoldDB" id="A0A8H3A8I5"/>
<evidence type="ECO:0000313" key="4">
    <source>
        <dbReference type="EMBL" id="CAE6413056.1"/>
    </source>
</evidence>
<dbReference type="PANTHER" id="PTHR34002">
    <property type="entry name" value="BLR1656 PROTEIN"/>
    <property type="match status" value="1"/>
</dbReference>
<reference evidence="4" key="1">
    <citation type="submission" date="2021-01" db="EMBL/GenBank/DDBJ databases">
        <authorList>
            <person name="Kaushik A."/>
        </authorList>
    </citation>
    <scope>NUCLEOTIDE SEQUENCE</scope>
    <source>
        <strain evidence="4">AG2-2IIIB</strain>
    </source>
</reference>
<comment type="similarity">
    <text evidence="1 2">Belongs to the glycosyl hydrolase 12 (cellulase H) family.</text>
</comment>
<organism evidence="4 5">
    <name type="scientific">Rhizoctonia solani</name>
    <dbReference type="NCBI Taxonomy" id="456999"/>
    <lineage>
        <taxon>Eukaryota</taxon>
        <taxon>Fungi</taxon>
        <taxon>Dikarya</taxon>
        <taxon>Basidiomycota</taxon>
        <taxon>Agaricomycotina</taxon>
        <taxon>Agaricomycetes</taxon>
        <taxon>Cantharellales</taxon>
        <taxon>Ceratobasidiaceae</taxon>
        <taxon>Rhizoctonia</taxon>
    </lineage>
</organism>
<dbReference type="InterPro" id="IPR013320">
    <property type="entry name" value="ConA-like_dom_sf"/>
</dbReference>
<name>A0A8H3A8I5_9AGAM</name>
<gene>
    <name evidence="4" type="ORF">RDB_LOCUS46290</name>
</gene>
<keyword evidence="2" id="KW-0119">Carbohydrate metabolism</keyword>
<comment type="caution">
    <text evidence="4">The sequence shown here is derived from an EMBL/GenBank/DDBJ whole genome shotgun (WGS) entry which is preliminary data.</text>
</comment>
<dbReference type="Gene3D" id="2.60.120.180">
    <property type="match status" value="1"/>
</dbReference>
<proteinExistence type="inferred from homology"/>
<evidence type="ECO:0000256" key="3">
    <source>
        <dbReference type="SAM" id="SignalP"/>
    </source>
</evidence>
<dbReference type="SUPFAM" id="SSF49899">
    <property type="entry name" value="Concanavalin A-like lectins/glucanases"/>
    <property type="match status" value="1"/>
</dbReference>
<keyword evidence="2" id="KW-0624">Polysaccharide degradation</keyword>
<keyword evidence="3" id="KW-0732">Signal</keyword>
<sequence>MSWLALINTLLVSSSLVGAAPTAPVDSDSTSNFTALTAPPRAKPENYTLNQGSYRVMNQQWDSEAIGGGEYTLYNNLFGSKDTGTSGSQETQALSYDAQNAMISWTTKYQWRGNPGNVKSYANVALNEGTRRKLTEIETIPTRWDWTYTHPGGSDKKTDPLVADVSYDLWLSRDPKSGTASSSSTVEVMVWLSNRRAGPAGFRIATAKVGEINWELFKGRVGTWEVYSFVAPSEMTNYSGDLKQFFTYLNANEKVSSDQYLVAVQAGTEPFEGTGTLLTNGYTAAINPV</sequence>
<dbReference type="GO" id="GO:0008810">
    <property type="term" value="F:cellulase activity"/>
    <property type="evidence" value="ECO:0007669"/>
    <property type="project" value="InterPro"/>
</dbReference>
<dbReference type="Proteomes" id="UP000663843">
    <property type="component" value="Unassembled WGS sequence"/>
</dbReference>
<dbReference type="GO" id="GO:0000272">
    <property type="term" value="P:polysaccharide catabolic process"/>
    <property type="evidence" value="ECO:0007669"/>
    <property type="project" value="UniProtKB-KW"/>
</dbReference>
<accession>A0A8H3A8I5</accession>